<accession>A0A4R1BRT1</accession>
<evidence type="ECO:0000256" key="2">
    <source>
        <dbReference type="ARBA" id="ARBA00023315"/>
    </source>
</evidence>
<keyword evidence="6" id="KW-1185">Reference proteome</keyword>
<dbReference type="Pfam" id="PF00583">
    <property type="entry name" value="Acetyltransf_1"/>
    <property type="match status" value="1"/>
</dbReference>
<dbReference type="SUPFAM" id="SSF55729">
    <property type="entry name" value="Acyl-CoA N-acyltransferases (Nat)"/>
    <property type="match status" value="1"/>
</dbReference>
<feature type="compositionally biased region" description="Basic and acidic residues" evidence="3">
    <location>
        <begin position="56"/>
        <end position="68"/>
    </location>
</feature>
<dbReference type="AlphaFoldDB" id="A0A4R1BRT1"/>
<dbReference type="InterPro" id="IPR050832">
    <property type="entry name" value="Bact_Acetyltransf"/>
</dbReference>
<feature type="compositionally biased region" description="Basic residues" evidence="3">
    <location>
        <begin position="26"/>
        <end position="39"/>
    </location>
</feature>
<name>A0A4R1BRT1_9ACTN</name>
<feature type="domain" description="N-acetyltransferase" evidence="4">
    <location>
        <begin position="79"/>
        <end position="223"/>
    </location>
</feature>
<dbReference type="EMBL" id="SKBU01000003">
    <property type="protein sequence ID" value="TCJ20450.1"/>
    <property type="molecule type" value="Genomic_DNA"/>
</dbReference>
<sequence length="223" mass="24496">MAVSHKALLLPGPQGQLGAHVPGPRRGAHLRTRPRRARAARGGDGPGRGDAGARAGRGDRERQRRGRDTAGAAEAGALSRIERLGPEHLEPGARLLAEVFNRAPWNERWTPETARAELEHVLNTPGSFGLVIYAGGSLAGLAAGHRHPLDRGEAYYLREMYVRPELQGRGLGSELMRELKRALKDRGVSILYLITHRGIPAESFYRMHGCKVSRRDVLMYVEL</sequence>
<dbReference type="Proteomes" id="UP000295244">
    <property type="component" value="Unassembled WGS sequence"/>
</dbReference>
<gene>
    <name evidence="5" type="ORF">E0L93_01090</name>
</gene>
<reference evidence="5 6" key="1">
    <citation type="submission" date="2019-03" db="EMBL/GenBank/DDBJ databases">
        <title>Whole genome sequence of a novel Rubrobacter taiwanensis strain, isolated from Yellowstone National Park.</title>
        <authorList>
            <person name="Freed S."/>
            <person name="Ramaley R.F."/>
            <person name="Kyndt J.A."/>
        </authorList>
    </citation>
    <scope>NUCLEOTIDE SEQUENCE [LARGE SCALE GENOMIC DNA]</scope>
    <source>
        <strain evidence="5 6">Yellowstone</strain>
    </source>
</reference>
<dbReference type="PANTHER" id="PTHR43877">
    <property type="entry name" value="AMINOALKYLPHOSPHONATE N-ACETYLTRANSFERASE-RELATED-RELATED"/>
    <property type="match status" value="1"/>
</dbReference>
<dbReference type="InterPro" id="IPR000182">
    <property type="entry name" value="GNAT_dom"/>
</dbReference>
<dbReference type="Gene3D" id="3.40.630.30">
    <property type="match status" value="1"/>
</dbReference>
<feature type="region of interest" description="Disordered" evidence="3">
    <location>
        <begin position="1"/>
        <end position="79"/>
    </location>
</feature>
<dbReference type="CDD" id="cd04301">
    <property type="entry name" value="NAT_SF"/>
    <property type="match status" value="1"/>
</dbReference>
<feature type="compositionally biased region" description="Low complexity" evidence="3">
    <location>
        <begin position="8"/>
        <end position="18"/>
    </location>
</feature>
<dbReference type="OrthoDB" id="9812192at2"/>
<keyword evidence="2" id="KW-0012">Acyltransferase</keyword>
<keyword evidence="1 5" id="KW-0808">Transferase</keyword>
<dbReference type="GO" id="GO:0016747">
    <property type="term" value="F:acyltransferase activity, transferring groups other than amino-acyl groups"/>
    <property type="evidence" value="ECO:0007669"/>
    <property type="project" value="InterPro"/>
</dbReference>
<organism evidence="5 6">
    <name type="scientific">Rubrobacter taiwanensis</name>
    <dbReference type="NCBI Taxonomy" id="185139"/>
    <lineage>
        <taxon>Bacteria</taxon>
        <taxon>Bacillati</taxon>
        <taxon>Actinomycetota</taxon>
        <taxon>Rubrobacteria</taxon>
        <taxon>Rubrobacterales</taxon>
        <taxon>Rubrobacteraceae</taxon>
        <taxon>Rubrobacter</taxon>
    </lineage>
</organism>
<evidence type="ECO:0000313" key="5">
    <source>
        <dbReference type="EMBL" id="TCJ20450.1"/>
    </source>
</evidence>
<protein>
    <submittedName>
        <fullName evidence="5">GNAT family N-acetyltransferase</fullName>
    </submittedName>
</protein>
<dbReference type="InterPro" id="IPR016181">
    <property type="entry name" value="Acyl_CoA_acyltransferase"/>
</dbReference>
<evidence type="ECO:0000256" key="1">
    <source>
        <dbReference type="ARBA" id="ARBA00022679"/>
    </source>
</evidence>
<evidence type="ECO:0000313" key="6">
    <source>
        <dbReference type="Proteomes" id="UP000295244"/>
    </source>
</evidence>
<proteinExistence type="predicted"/>
<comment type="caution">
    <text evidence="5">The sequence shown here is derived from an EMBL/GenBank/DDBJ whole genome shotgun (WGS) entry which is preliminary data.</text>
</comment>
<evidence type="ECO:0000259" key="4">
    <source>
        <dbReference type="PROSITE" id="PS51186"/>
    </source>
</evidence>
<dbReference type="PROSITE" id="PS51186">
    <property type="entry name" value="GNAT"/>
    <property type="match status" value="1"/>
</dbReference>
<evidence type="ECO:0000256" key="3">
    <source>
        <dbReference type="SAM" id="MobiDB-lite"/>
    </source>
</evidence>